<evidence type="ECO:0000313" key="8">
    <source>
        <dbReference type="Proteomes" id="UP000008144"/>
    </source>
</evidence>
<dbReference type="GeneID" id="100176875"/>
<dbReference type="OrthoDB" id="191686at2759"/>
<feature type="domain" description="EF-hand" evidence="6">
    <location>
        <begin position="146"/>
        <end position="181"/>
    </location>
</feature>
<keyword evidence="2" id="KW-0449">Lipoprotein</keyword>
<dbReference type="InterPro" id="IPR028846">
    <property type="entry name" value="Recoverin"/>
</dbReference>
<evidence type="ECO:0000256" key="4">
    <source>
        <dbReference type="ARBA" id="ARBA00022737"/>
    </source>
</evidence>
<evidence type="ECO:0000256" key="1">
    <source>
        <dbReference type="ARBA" id="ARBA00006049"/>
    </source>
</evidence>
<dbReference type="PROSITE" id="PS50222">
    <property type="entry name" value="EF_HAND_2"/>
    <property type="match status" value="3"/>
</dbReference>
<dbReference type="InterPro" id="IPR011992">
    <property type="entry name" value="EF-hand-dom_pair"/>
</dbReference>
<evidence type="ECO:0000313" key="7">
    <source>
        <dbReference type="Ensembl" id="ENSCINP00000017811.3"/>
    </source>
</evidence>
<protein>
    <submittedName>
        <fullName evidence="7">Hippocalcin-like protein 4</fullName>
    </submittedName>
</protein>
<comment type="similarity">
    <text evidence="1">Belongs to the recoverin family.</text>
</comment>
<dbReference type="PANTHER" id="PTHR23055">
    <property type="entry name" value="CALCIUM BINDING PROTEINS"/>
    <property type="match status" value="1"/>
</dbReference>
<feature type="domain" description="EF-hand" evidence="6">
    <location>
        <begin position="60"/>
        <end position="95"/>
    </location>
</feature>
<organism evidence="7 8">
    <name type="scientific">Ciona intestinalis</name>
    <name type="common">Transparent sea squirt</name>
    <name type="synonym">Ascidia intestinalis</name>
    <dbReference type="NCBI Taxonomy" id="7719"/>
    <lineage>
        <taxon>Eukaryota</taxon>
        <taxon>Metazoa</taxon>
        <taxon>Chordata</taxon>
        <taxon>Tunicata</taxon>
        <taxon>Ascidiacea</taxon>
        <taxon>Phlebobranchia</taxon>
        <taxon>Cionidae</taxon>
        <taxon>Ciona</taxon>
    </lineage>
</organism>
<dbReference type="PRINTS" id="PR00450">
    <property type="entry name" value="RECOVERIN"/>
</dbReference>
<dbReference type="KEGG" id="cin:100176875"/>
<name>F6TMG7_CIOIN</name>
<reference evidence="7" key="3">
    <citation type="submission" date="2025-08" db="UniProtKB">
        <authorList>
            <consortium name="Ensembl"/>
        </authorList>
    </citation>
    <scope>IDENTIFICATION</scope>
</reference>
<dbReference type="PROSITE" id="PS00018">
    <property type="entry name" value="EF_HAND_1"/>
    <property type="match status" value="3"/>
</dbReference>
<accession>A0A1W2WCK5</accession>
<dbReference type="Pfam" id="PF00036">
    <property type="entry name" value="EF-hand_1"/>
    <property type="match status" value="1"/>
</dbReference>
<reference evidence="7" key="4">
    <citation type="submission" date="2025-09" db="UniProtKB">
        <authorList>
            <consortium name="Ensembl"/>
        </authorList>
    </citation>
    <scope>IDENTIFICATION</scope>
</reference>
<dbReference type="FunFam" id="1.10.238.10:FF:000009">
    <property type="entry name" value="Visinin-like protein 1"/>
    <property type="match status" value="1"/>
</dbReference>
<dbReference type="OMA" id="RAWEHQP"/>
<keyword evidence="8" id="KW-1185">Reference proteome</keyword>
<reference evidence="7" key="2">
    <citation type="journal article" date="2008" name="Genome Biol.">
        <title>Improved genome assembly and evidence-based global gene model set for the chordate Ciona intestinalis: new insight into intron and operon populations.</title>
        <authorList>
            <person name="Satou Y."/>
            <person name="Mineta K."/>
            <person name="Ogasawara M."/>
            <person name="Sasakura Y."/>
            <person name="Shoguchi E."/>
            <person name="Ueno K."/>
            <person name="Yamada L."/>
            <person name="Matsumoto J."/>
            <person name="Wasserscheid J."/>
            <person name="Dewar K."/>
            <person name="Wiley G.B."/>
            <person name="Macmil S.L."/>
            <person name="Roe B.A."/>
            <person name="Zeller R.W."/>
            <person name="Hastings K.E."/>
            <person name="Lemaire P."/>
            <person name="Lindquist E."/>
            <person name="Endo T."/>
            <person name="Hotta K."/>
            <person name="Inaba K."/>
        </authorList>
    </citation>
    <scope>NUCLEOTIDE SEQUENCE [LARGE SCALE GENOMIC DNA]</scope>
    <source>
        <strain evidence="7">wild type</strain>
    </source>
</reference>
<feature type="domain" description="EF-hand" evidence="6">
    <location>
        <begin position="96"/>
        <end position="131"/>
    </location>
</feature>
<proteinExistence type="inferred from homology"/>
<dbReference type="InterPro" id="IPR002048">
    <property type="entry name" value="EF_hand_dom"/>
</dbReference>
<keyword evidence="2" id="KW-0519">Myristate</keyword>
<dbReference type="GeneTree" id="ENSGT00940000166508"/>
<dbReference type="FunCoup" id="F6TMG7">
    <property type="interactions" value="6"/>
</dbReference>
<dbReference type="InterPro" id="IPR018247">
    <property type="entry name" value="EF_Hand_1_Ca_BS"/>
</dbReference>
<dbReference type="HOGENOM" id="CLU_072366_1_0_1"/>
<keyword evidence="5" id="KW-0106">Calcium</keyword>
<dbReference type="STRING" id="7719.ENSCINP00000017811"/>
<evidence type="ECO:0000259" key="6">
    <source>
        <dbReference type="PROSITE" id="PS50222"/>
    </source>
</evidence>
<dbReference type="InParanoid" id="F6TMG7"/>
<dbReference type="Proteomes" id="UP000008144">
    <property type="component" value="Chromosome 7"/>
</dbReference>
<evidence type="ECO:0000256" key="5">
    <source>
        <dbReference type="ARBA" id="ARBA00022837"/>
    </source>
</evidence>
<dbReference type="SUPFAM" id="SSF47473">
    <property type="entry name" value="EF-hand"/>
    <property type="match status" value="1"/>
</dbReference>
<dbReference type="Pfam" id="PF13499">
    <property type="entry name" value="EF-hand_7"/>
    <property type="match status" value="1"/>
</dbReference>
<gene>
    <name evidence="7" type="primary">LOC100176875</name>
</gene>
<dbReference type="Ensembl" id="ENSCINT00000017811.3">
    <property type="protein sequence ID" value="ENSCINP00000017811.3"/>
    <property type="gene ID" value="ENSCING00000008737.3"/>
</dbReference>
<dbReference type="SMART" id="SM00054">
    <property type="entry name" value="EFh"/>
    <property type="match status" value="3"/>
</dbReference>
<sequence length="202" mass="22999">MGKQNSKLSPTVLTDMVNNTDFTEREIRLWYKSFRKDCPTGILSLEEFKKLYKQFFPSGDASAFAEHAFRTFDKNGDGTIDFKEFMCALSVTSRGTFDEKLKWAYSMYDMDNDGHVTRKEMLEIISAIYKMVGEEAMAKIVTDGLTAKQRVDRIFTRMDRDGDDQITVEEFRKAASEDLSLVMLLQVGGGGEVQQKGETSDK</sequence>
<dbReference type="GO" id="GO:0009966">
    <property type="term" value="P:regulation of signal transduction"/>
    <property type="evidence" value="ECO:0000318"/>
    <property type="project" value="GO_Central"/>
</dbReference>
<reference evidence="8" key="1">
    <citation type="journal article" date="2002" name="Science">
        <title>The draft genome of Ciona intestinalis: insights into chordate and vertebrate origins.</title>
        <authorList>
            <person name="Dehal P."/>
            <person name="Satou Y."/>
            <person name="Campbell R.K."/>
            <person name="Chapman J."/>
            <person name="Degnan B."/>
            <person name="De Tomaso A."/>
            <person name="Davidson B."/>
            <person name="Di Gregorio A."/>
            <person name="Gelpke M."/>
            <person name="Goodstein D.M."/>
            <person name="Harafuji N."/>
            <person name="Hastings K.E."/>
            <person name="Ho I."/>
            <person name="Hotta K."/>
            <person name="Huang W."/>
            <person name="Kawashima T."/>
            <person name="Lemaire P."/>
            <person name="Martinez D."/>
            <person name="Meinertzhagen I.A."/>
            <person name="Necula S."/>
            <person name="Nonaka M."/>
            <person name="Putnam N."/>
            <person name="Rash S."/>
            <person name="Saiga H."/>
            <person name="Satake M."/>
            <person name="Terry A."/>
            <person name="Yamada L."/>
            <person name="Wang H.G."/>
            <person name="Awazu S."/>
            <person name="Azumi K."/>
            <person name="Boore J."/>
            <person name="Branno M."/>
            <person name="Chin-Bow S."/>
            <person name="DeSantis R."/>
            <person name="Doyle S."/>
            <person name="Francino P."/>
            <person name="Keys D.N."/>
            <person name="Haga S."/>
            <person name="Hayashi H."/>
            <person name="Hino K."/>
            <person name="Imai K.S."/>
            <person name="Inaba K."/>
            <person name="Kano S."/>
            <person name="Kobayashi K."/>
            <person name="Kobayashi M."/>
            <person name="Lee B.I."/>
            <person name="Makabe K.W."/>
            <person name="Manohar C."/>
            <person name="Matassi G."/>
            <person name="Medina M."/>
            <person name="Mochizuki Y."/>
            <person name="Mount S."/>
            <person name="Morishita T."/>
            <person name="Miura S."/>
            <person name="Nakayama A."/>
            <person name="Nishizaka S."/>
            <person name="Nomoto H."/>
            <person name="Ohta F."/>
            <person name="Oishi K."/>
            <person name="Rigoutsos I."/>
            <person name="Sano M."/>
            <person name="Sasaki A."/>
            <person name="Sasakura Y."/>
            <person name="Shoguchi E."/>
            <person name="Shin-i T."/>
            <person name="Spagnuolo A."/>
            <person name="Stainier D."/>
            <person name="Suzuki M.M."/>
            <person name="Tassy O."/>
            <person name="Takatori N."/>
            <person name="Tokuoka M."/>
            <person name="Yagi K."/>
            <person name="Yoshizaki F."/>
            <person name="Wada S."/>
            <person name="Zhang C."/>
            <person name="Hyatt P.D."/>
            <person name="Larimer F."/>
            <person name="Detter C."/>
            <person name="Doggett N."/>
            <person name="Glavina T."/>
            <person name="Hawkins T."/>
            <person name="Richardson P."/>
            <person name="Lucas S."/>
            <person name="Kohara Y."/>
            <person name="Levine M."/>
            <person name="Satoh N."/>
            <person name="Rokhsar D.S."/>
        </authorList>
    </citation>
    <scope>NUCLEOTIDE SEQUENCE [LARGE SCALE GENOMIC DNA]</scope>
</reference>
<accession>F6TMG7</accession>
<dbReference type="EMBL" id="EAAA01002473">
    <property type="status" value="NOT_ANNOTATED_CDS"/>
    <property type="molecule type" value="Genomic_DNA"/>
</dbReference>
<dbReference type="RefSeq" id="XP_002124848.1">
    <property type="nucleotide sequence ID" value="XM_002124812.5"/>
</dbReference>
<dbReference type="Gene3D" id="1.10.238.10">
    <property type="entry name" value="EF-hand"/>
    <property type="match status" value="2"/>
</dbReference>
<keyword evidence="4" id="KW-0677">Repeat</keyword>
<dbReference type="AlphaFoldDB" id="F6TMG7"/>
<dbReference type="GO" id="GO:0005509">
    <property type="term" value="F:calcium ion binding"/>
    <property type="evidence" value="ECO:0000318"/>
    <property type="project" value="GO_Central"/>
</dbReference>
<evidence type="ECO:0000256" key="2">
    <source>
        <dbReference type="ARBA" id="ARBA00022707"/>
    </source>
</evidence>
<dbReference type="PANTHER" id="PTHR23055:SF70">
    <property type="entry name" value="EF-HAND DOMAIN-CONTAINING PROTEIN"/>
    <property type="match status" value="1"/>
</dbReference>
<keyword evidence="3" id="KW-0479">Metal-binding</keyword>
<dbReference type="CDD" id="cd00051">
    <property type="entry name" value="EFh"/>
    <property type="match status" value="2"/>
</dbReference>
<evidence type="ECO:0000256" key="3">
    <source>
        <dbReference type="ARBA" id="ARBA00022723"/>
    </source>
</evidence>